<evidence type="ECO:0000256" key="11">
    <source>
        <dbReference type="ARBA" id="ARBA00048781"/>
    </source>
</evidence>
<evidence type="ECO:0000256" key="7">
    <source>
        <dbReference type="ARBA" id="ARBA00023080"/>
    </source>
</evidence>
<protein>
    <recommendedName>
        <fullName evidence="9">inosine/xanthosine triphosphatase</fullName>
        <ecNumber evidence="9">3.6.1.73</ecNumber>
    </recommendedName>
</protein>
<evidence type="ECO:0000256" key="10">
    <source>
        <dbReference type="ARBA" id="ARBA00048174"/>
    </source>
</evidence>
<comment type="cofactor">
    <cofactor evidence="1">
        <name>Mn(2+)</name>
        <dbReference type="ChEBI" id="CHEBI:29035"/>
    </cofactor>
</comment>
<dbReference type="EC" id="3.6.1.73" evidence="9"/>
<dbReference type="InterPro" id="IPR050299">
    <property type="entry name" value="YjjX_NTPase"/>
</dbReference>
<keyword evidence="5" id="KW-0378">Hydrolase</keyword>
<dbReference type="PANTHER" id="PTHR34699">
    <property type="match status" value="1"/>
</dbReference>
<feature type="non-terminal residue" evidence="13">
    <location>
        <position position="1"/>
    </location>
</feature>
<dbReference type="GO" id="GO:0006772">
    <property type="term" value="P:thiamine metabolic process"/>
    <property type="evidence" value="ECO:0007669"/>
    <property type="project" value="TreeGrafter"/>
</dbReference>
<evidence type="ECO:0000313" key="13">
    <source>
        <dbReference type="EMBL" id="CAE8636219.1"/>
    </source>
</evidence>
<dbReference type="Proteomes" id="UP000654075">
    <property type="component" value="Unassembled WGS sequence"/>
</dbReference>
<evidence type="ECO:0000256" key="1">
    <source>
        <dbReference type="ARBA" id="ARBA00001936"/>
    </source>
</evidence>
<proteinExistence type="predicted"/>
<evidence type="ECO:0000256" key="3">
    <source>
        <dbReference type="ARBA" id="ARBA00022723"/>
    </source>
</evidence>
<dbReference type="Gene3D" id="3.90.950.10">
    <property type="match status" value="1"/>
</dbReference>
<feature type="domain" description="Non-canonical purine NTP phosphatase/PRRC1" evidence="12">
    <location>
        <begin position="31"/>
        <end position="206"/>
    </location>
</feature>
<comment type="caution">
    <text evidence="13">The sequence shown here is derived from an EMBL/GenBank/DDBJ whole genome shotgun (WGS) entry which is preliminary data.</text>
</comment>
<dbReference type="PANTHER" id="PTHR34699:SF2">
    <property type="entry name" value="NON-CANONICAL PURINE NTP PHOSPHATASE_PRRC1 DOMAIN-CONTAINING PROTEIN"/>
    <property type="match status" value="1"/>
</dbReference>
<keyword evidence="14" id="KW-1185">Reference proteome</keyword>
<reference evidence="13" key="1">
    <citation type="submission" date="2021-02" db="EMBL/GenBank/DDBJ databases">
        <authorList>
            <person name="Dougan E. K."/>
            <person name="Rhodes N."/>
            <person name="Thang M."/>
            <person name="Chan C."/>
        </authorList>
    </citation>
    <scope>NUCLEOTIDE SEQUENCE</scope>
</reference>
<keyword evidence="7" id="KW-0546">Nucleotide metabolism</keyword>
<dbReference type="InterPro" id="IPR026533">
    <property type="entry name" value="NTPase/PRRC1"/>
</dbReference>
<evidence type="ECO:0000256" key="8">
    <source>
        <dbReference type="ARBA" id="ARBA00023211"/>
    </source>
</evidence>
<evidence type="ECO:0000256" key="5">
    <source>
        <dbReference type="ARBA" id="ARBA00022801"/>
    </source>
</evidence>
<evidence type="ECO:0000256" key="6">
    <source>
        <dbReference type="ARBA" id="ARBA00022842"/>
    </source>
</evidence>
<dbReference type="GO" id="GO:0009117">
    <property type="term" value="P:nucleotide metabolic process"/>
    <property type="evidence" value="ECO:0007669"/>
    <property type="project" value="UniProtKB-KW"/>
</dbReference>
<evidence type="ECO:0000256" key="2">
    <source>
        <dbReference type="ARBA" id="ARBA00001946"/>
    </source>
</evidence>
<keyword evidence="3" id="KW-0479">Metal-binding</keyword>
<sequence>MVATVRRRLKLISNEEPAGMTVGSIDIIAVGTTNACKVAAVDAAVRGYEVSGANFLDFAAIETHQVSSEVSAQPMTLDETYRGAMNRARNAYAQARAGNSSAVILALGIESGLNWSTVDGRAYDVCVCSAFDGTTFNQGMSCSFEIPPLVLRFVLEEGMDLAQASNAAGVSSNPKLGEAEGLIGILSRGRITRLDYTKQAIEMALMFLDSASLYARPATALPNAVKSTTETASRLATDSLATPLRRLARSKSFSATPTERSALSEASRLDADRRDCIARLCSALRGRCGVPFELPVASLLAVFGAAFGESGPSSNCRDCSHRVDSGGRRTVVVEGRDAVDAFLADSPIAASIGKFILAHDGVSSAQLQVDRAKGQSCLASSL</sequence>
<dbReference type="GO" id="GO:0046872">
    <property type="term" value="F:metal ion binding"/>
    <property type="evidence" value="ECO:0007669"/>
    <property type="project" value="UniProtKB-KW"/>
</dbReference>
<dbReference type="SUPFAM" id="SSF52972">
    <property type="entry name" value="ITPase-like"/>
    <property type="match status" value="1"/>
</dbReference>
<name>A0A813HFF3_POLGL</name>
<dbReference type="EMBL" id="CAJNNV010031437">
    <property type="protein sequence ID" value="CAE8636219.1"/>
    <property type="molecule type" value="Genomic_DNA"/>
</dbReference>
<comment type="catalytic activity">
    <reaction evidence="10">
        <text>ITP + H2O = IDP + phosphate + H(+)</text>
        <dbReference type="Rhea" id="RHEA:28330"/>
        <dbReference type="ChEBI" id="CHEBI:15377"/>
        <dbReference type="ChEBI" id="CHEBI:15378"/>
        <dbReference type="ChEBI" id="CHEBI:43474"/>
        <dbReference type="ChEBI" id="CHEBI:58280"/>
        <dbReference type="ChEBI" id="CHEBI:61402"/>
        <dbReference type="EC" id="3.6.1.73"/>
    </reaction>
</comment>
<evidence type="ECO:0000313" key="14">
    <source>
        <dbReference type="Proteomes" id="UP000654075"/>
    </source>
</evidence>
<organism evidence="13 14">
    <name type="scientific">Polarella glacialis</name>
    <name type="common">Dinoflagellate</name>
    <dbReference type="NCBI Taxonomy" id="89957"/>
    <lineage>
        <taxon>Eukaryota</taxon>
        <taxon>Sar</taxon>
        <taxon>Alveolata</taxon>
        <taxon>Dinophyceae</taxon>
        <taxon>Suessiales</taxon>
        <taxon>Suessiaceae</taxon>
        <taxon>Polarella</taxon>
    </lineage>
</organism>
<keyword evidence="4" id="KW-0547">Nucleotide-binding</keyword>
<comment type="catalytic activity">
    <reaction evidence="11">
        <text>XTP + H2O = XDP + phosphate + H(+)</text>
        <dbReference type="Rhea" id="RHEA:28406"/>
        <dbReference type="ChEBI" id="CHEBI:15377"/>
        <dbReference type="ChEBI" id="CHEBI:15378"/>
        <dbReference type="ChEBI" id="CHEBI:43474"/>
        <dbReference type="ChEBI" id="CHEBI:59884"/>
        <dbReference type="ChEBI" id="CHEBI:61314"/>
        <dbReference type="EC" id="3.6.1.73"/>
    </reaction>
</comment>
<evidence type="ECO:0000256" key="9">
    <source>
        <dbReference type="ARBA" id="ARBA00038901"/>
    </source>
</evidence>
<dbReference type="InterPro" id="IPR029001">
    <property type="entry name" value="ITPase-like_fam"/>
</dbReference>
<dbReference type="GO" id="GO:0000166">
    <property type="term" value="F:nucleotide binding"/>
    <property type="evidence" value="ECO:0007669"/>
    <property type="project" value="UniProtKB-KW"/>
</dbReference>
<evidence type="ECO:0000256" key="4">
    <source>
        <dbReference type="ARBA" id="ARBA00022741"/>
    </source>
</evidence>
<keyword evidence="6" id="KW-0460">Magnesium</keyword>
<dbReference type="AlphaFoldDB" id="A0A813HFF3"/>
<dbReference type="OrthoDB" id="300709at2759"/>
<dbReference type="GO" id="GO:0103023">
    <property type="term" value="F:ITPase activity"/>
    <property type="evidence" value="ECO:0007669"/>
    <property type="project" value="UniProtKB-EC"/>
</dbReference>
<evidence type="ECO:0000259" key="12">
    <source>
        <dbReference type="Pfam" id="PF01931"/>
    </source>
</evidence>
<comment type="cofactor">
    <cofactor evidence="2">
        <name>Mg(2+)</name>
        <dbReference type="ChEBI" id="CHEBI:18420"/>
    </cofactor>
</comment>
<gene>
    <name evidence="13" type="ORF">PGLA1383_LOCUS51722</name>
</gene>
<accession>A0A813HFF3</accession>
<dbReference type="Pfam" id="PF01931">
    <property type="entry name" value="NTPase_I-T"/>
    <property type="match status" value="1"/>
</dbReference>
<keyword evidence="8" id="KW-0464">Manganese</keyword>